<evidence type="ECO:0000313" key="1">
    <source>
        <dbReference type="EMBL" id="RKQ73650.1"/>
    </source>
</evidence>
<dbReference type="EMBL" id="RBIG01000001">
    <property type="protein sequence ID" value="RKQ73650.1"/>
    <property type="molecule type" value="Genomic_DNA"/>
</dbReference>
<gene>
    <name evidence="1" type="ORF">BCL74_1439</name>
</gene>
<dbReference type="AlphaFoldDB" id="A0A420WRP0"/>
<name>A0A420WRP0_9PROT</name>
<protein>
    <submittedName>
        <fullName evidence="1">PAS domain-containing protein</fullName>
    </submittedName>
</protein>
<comment type="caution">
    <text evidence="1">The sequence shown here is derived from an EMBL/GenBank/DDBJ whole genome shotgun (WGS) entry which is preliminary data.</text>
</comment>
<dbReference type="Proteomes" id="UP000277424">
    <property type="component" value="Unassembled WGS sequence"/>
</dbReference>
<proteinExistence type="predicted"/>
<dbReference type="OrthoDB" id="7355940at2"/>
<sequence>MIDVIAAAQIQDARLLALATHWQDALEDSGTPPSFEQLQPRLGPDLLNIHWLVEEQGHPRRFRYLSIGEHVKLAYGGSIVGRYLDELVKRSAQPRVMGYFDTAISRPAVVHIAGRVYSEATRPASGERLLLPIADEKTGRISRILGATTHSWVSPNNPSGPVPIRQVRTYIPLDGTDSWSETSL</sequence>
<accession>A0A420WRP0</accession>
<dbReference type="RefSeq" id="WP_121218637.1">
    <property type="nucleotide sequence ID" value="NZ_RBIG01000001.1"/>
</dbReference>
<organism evidence="1 2">
    <name type="scientific">Oceanibaculum indicum</name>
    <dbReference type="NCBI Taxonomy" id="526216"/>
    <lineage>
        <taxon>Bacteria</taxon>
        <taxon>Pseudomonadati</taxon>
        <taxon>Pseudomonadota</taxon>
        <taxon>Alphaproteobacteria</taxon>
        <taxon>Rhodospirillales</taxon>
        <taxon>Oceanibaculaceae</taxon>
        <taxon>Oceanibaculum</taxon>
    </lineage>
</organism>
<evidence type="ECO:0000313" key="2">
    <source>
        <dbReference type="Proteomes" id="UP000277424"/>
    </source>
</evidence>
<reference evidence="1 2" key="1">
    <citation type="submission" date="2018-10" db="EMBL/GenBank/DDBJ databases">
        <title>Comparative analysis of microorganisms from saline springs in Andes Mountain Range, Colombia.</title>
        <authorList>
            <person name="Rubin E."/>
        </authorList>
    </citation>
    <scope>NUCLEOTIDE SEQUENCE [LARGE SCALE GENOMIC DNA]</scope>
    <source>
        <strain evidence="1 2">USBA 36</strain>
    </source>
</reference>